<evidence type="ECO:0000313" key="2">
    <source>
        <dbReference type="Proteomes" id="UP001431963"/>
    </source>
</evidence>
<comment type="caution">
    <text evidence="1">The sequence shown here is derived from an EMBL/GenBank/DDBJ whole genome shotgun (WGS) entry which is preliminary data.</text>
</comment>
<keyword evidence="2" id="KW-1185">Reference proteome</keyword>
<accession>A0ABU8BZY5</accession>
<name>A0ABU8BZY5_9RHOB</name>
<keyword evidence="1" id="KW-0966">Cell projection</keyword>
<organism evidence="1 2">
    <name type="scientific">Gemmobacter denitrificans</name>
    <dbReference type="NCBI Taxonomy" id="3123040"/>
    <lineage>
        <taxon>Bacteria</taxon>
        <taxon>Pseudomonadati</taxon>
        <taxon>Pseudomonadota</taxon>
        <taxon>Alphaproteobacteria</taxon>
        <taxon>Rhodobacterales</taxon>
        <taxon>Paracoccaceae</taxon>
        <taxon>Gemmobacter</taxon>
    </lineage>
</organism>
<keyword evidence="1" id="KW-0969">Cilium</keyword>
<sequence length="196" mass="21142">MPGLKLEVFEDFQPTPGSDFGGLQGQGFSEEARLAAYEQGYSAGWEDAANAQSEEQGRLRADLAHNIQALGFTFQEARGHVLRALAPLLQDMVGRLLPEMAREALAPTVLEILMPLAEQMADAPVTIVLNPASRAPVEALLEQATGLPVTIVEEPSLAEGQVFLRLGETETRVDLDRATNQLAAAVRGFFGLSEQE</sequence>
<dbReference type="EMBL" id="JBALHR010000020">
    <property type="protein sequence ID" value="MEH7830270.1"/>
    <property type="molecule type" value="Genomic_DNA"/>
</dbReference>
<dbReference type="RefSeq" id="WP_335425307.1">
    <property type="nucleotide sequence ID" value="NZ_JBALHR010000020.1"/>
</dbReference>
<proteinExistence type="predicted"/>
<evidence type="ECO:0000313" key="1">
    <source>
        <dbReference type="EMBL" id="MEH7830270.1"/>
    </source>
</evidence>
<dbReference type="Proteomes" id="UP001431963">
    <property type="component" value="Unassembled WGS sequence"/>
</dbReference>
<reference evidence="1" key="1">
    <citation type="submission" date="2024-02" db="EMBL/GenBank/DDBJ databases">
        <title>Genome sequences of strain Gemmobacter sp. JM10B15.</title>
        <authorList>
            <person name="Zhang M."/>
        </authorList>
    </citation>
    <scope>NUCLEOTIDE SEQUENCE</scope>
    <source>
        <strain evidence="1">JM10B15</strain>
    </source>
</reference>
<keyword evidence="1" id="KW-0282">Flagellum</keyword>
<protein>
    <submittedName>
        <fullName evidence="1">Flagellar biosynthesis protein</fullName>
    </submittedName>
</protein>
<gene>
    <name evidence="1" type="ORF">V6590_19140</name>
</gene>